<gene>
    <name evidence="1" type="ORF">ANCDUO_08015</name>
</gene>
<name>A0A0C2DGY0_9BILA</name>
<dbReference type="Proteomes" id="UP000054047">
    <property type="component" value="Unassembled WGS sequence"/>
</dbReference>
<keyword evidence="2" id="KW-1185">Reference proteome</keyword>
<protein>
    <submittedName>
        <fullName evidence="1">Uncharacterized protein</fullName>
    </submittedName>
</protein>
<sequence length="85" mass="9912">MIAQNIRQGEEQVKERLEEKQLTKWSGNQSPDLNIIEHVWRKLDRGQAMPKIQIKNLSNRKKLGEKLTNPLSATSWTRCQEDAID</sequence>
<proteinExistence type="predicted"/>
<reference evidence="1 2" key="1">
    <citation type="submission" date="2013-12" db="EMBL/GenBank/DDBJ databases">
        <title>Draft genome of the parsitic nematode Ancylostoma duodenale.</title>
        <authorList>
            <person name="Mitreva M."/>
        </authorList>
    </citation>
    <scope>NUCLEOTIDE SEQUENCE [LARGE SCALE GENOMIC DNA]</scope>
    <source>
        <strain evidence="1 2">Zhejiang</strain>
    </source>
</reference>
<organism evidence="1 2">
    <name type="scientific">Ancylostoma duodenale</name>
    <dbReference type="NCBI Taxonomy" id="51022"/>
    <lineage>
        <taxon>Eukaryota</taxon>
        <taxon>Metazoa</taxon>
        <taxon>Ecdysozoa</taxon>
        <taxon>Nematoda</taxon>
        <taxon>Chromadorea</taxon>
        <taxon>Rhabditida</taxon>
        <taxon>Rhabditina</taxon>
        <taxon>Rhabditomorpha</taxon>
        <taxon>Strongyloidea</taxon>
        <taxon>Ancylostomatidae</taxon>
        <taxon>Ancylostomatinae</taxon>
        <taxon>Ancylostoma</taxon>
    </lineage>
</organism>
<dbReference type="OrthoDB" id="25402at2759"/>
<dbReference type="AlphaFoldDB" id="A0A0C2DGY0"/>
<dbReference type="EMBL" id="KN729886">
    <property type="protein sequence ID" value="KIH61707.1"/>
    <property type="molecule type" value="Genomic_DNA"/>
</dbReference>
<evidence type="ECO:0000313" key="1">
    <source>
        <dbReference type="EMBL" id="KIH61707.1"/>
    </source>
</evidence>
<accession>A0A0C2DGY0</accession>
<evidence type="ECO:0000313" key="2">
    <source>
        <dbReference type="Proteomes" id="UP000054047"/>
    </source>
</evidence>